<keyword evidence="14 20" id="KW-0496">Mitochondrion</keyword>
<comment type="catalytic activity">
    <reaction evidence="17">
        <text>a ubiquinone + NADH + 5 H(+)(in) = a ubiquinol + NAD(+) + 4 H(+)(out)</text>
        <dbReference type="Rhea" id="RHEA:29091"/>
        <dbReference type="Rhea" id="RHEA-COMP:9565"/>
        <dbReference type="Rhea" id="RHEA-COMP:9566"/>
        <dbReference type="ChEBI" id="CHEBI:15378"/>
        <dbReference type="ChEBI" id="CHEBI:16389"/>
        <dbReference type="ChEBI" id="CHEBI:17976"/>
        <dbReference type="ChEBI" id="CHEBI:57540"/>
        <dbReference type="ChEBI" id="CHEBI:57945"/>
        <dbReference type="EC" id="7.1.1.2"/>
    </reaction>
</comment>
<organism evidence="20">
    <name type="scientific">Physa fontinalis</name>
    <dbReference type="NCBI Taxonomy" id="146087"/>
    <lineage>
        <taxon>Eukaryota</taxon>
        <taxon>Metazoa</taxon>
        <taxon>Spiralia</taxon>
        <taxon>Lophotrochozoa</taxon>
        <taxon>Mollusca</taxon>
        <taxon>Gastropoda</taxon>
        <taxon>Heterobranchia</taxon>
        <taxon>Euthyneura</taxon>
        <taxon>Panpulmonata</taxon>
        <taxon>Hygrophila</taxon>
        <taxon>Lymnaeoidea</taxon>
        <taxon>Physidae</taxon>
        <taxon>Physa</taxon>
    </lineage>
</organism>
<dbReference type="GO" id="GO:0006120">
    <property type="term" value="P:mitochondrial electron transport, NADH to ubiquinone"/>
    <property type="evidence" value="ECO:0007669"/>
    <property type="project" value="TreeGrafter"/>
</dbReference>
<evidence type="ECO:0000256" key="10">
    <source>
        <dbReference type="ARBA" id="ARBA00022982"/>
    </source>
</evidence>
<name>A0A7D7ACQ8_9GAST</name>
<proteinExistence type="inferred from homology"/>
<keyword evidence="10" id="KW-0249">Electron transport</keyword>
<feature type="transmembrane region" description="Helical" evidence="18">
    <location>
        <begin position="61"/>
        <end position="81"/>
    </location>
</feature>
<evidence type="ECO:0000256" key="15">
    <source>
        <dbReference type="ARBA" id="ARBA00023136"/>
    </source>
</evidence>
<feature type="transmembrane region" description="Helical" evidence="18">
    <location>
        <begin position="251"/>
        <end position="272"/>
    </location>
</feature>
<dbReference type="PANTHER" id="PTHR46552">
    <property type="entry name" value="NADH-UBIQUINONE OXIDOREDUCTASE CHAIN 2"/>
    <property type="match status" value="1"/>
</dbReference>
<reference evidence="20" key="1">
    <citation type="submission" date="2020-05" db="EMBL/GenBank/DDBJ databases">
        <title>DNAmark Project.</title>
        <authorList>
            <person name="Leerhoei F."/>
        </authorList>
    </citation>
    <scope>NUCLEOTIDE SEQUENCE</scope>
    <source>
        <strain evidence="20">DM1247</strain>
    </source>
</reference>
<keyword evidence="7 18" id="KW-0812">Transmembrane</keyword>
<evidence type="ECO:0000256" key="14">
    <source>
        <dbReference type="ARBA" id="ARBA00023128"/>
    </source>
</evidence>
<evidence type="ECO:0000256" key="16">
    <source>
        <dbReference type="ARBA" id="ARBA00031028"/>
    </source>
</evidence>
<dbReference type="GO" id="GO:0008137">
    <property type="term" value="F:NADH dehydrogenase (ubiquinone) activity"/>
    <property type="evidence" value="ECO:0007669"/>
    <property type="project" value="UniProtKB-EC"/>
</dbReference>
<keyword evidence="6" id="KW-0679">Respiratory chain</keyword>
<dbReference type="EC" id="7.1.1.2" evidence="3"/>
<evidence type="ECO:0000256" key="6">
    <source>
        <dbReference type="ARBA" id="ARBA00022660"/>
    </source>
</evidence>
<evidence type="ECO:0000256" key="7">
    <source>
        <dbReference type="ARBA" id="ARBA00022692"/>
    </source>
</evidence>
<evidence type="ECO:0000256" key="17">
    <source>
        <dbReference type="ARBA" id="ARBA00049551"/>
    </source>
</evidence>
<dbReference type="GO" id="GO:0005743">
    <property type="term" value="C:mitochondrial inner membrane"/>
    <property type="evidence" value="ECO:0007669"/>
    <property type="project" value="UniProtKB-SubCell"/>
</dbReference>
<comment type="similarity">
    <text evidence="2">Belongs to the complex I subunit 2 family.</text>
</comment>
<evidence type="ECO:0000256" key="8">
    <source>
        <dbReference type="ARBA" id="ARBA00022792"/>
    </source>
</evidence>
<feature type="transmembrane region" description="Helical" evidence="18">
    <location>
        <begin position="193"/>
        <end position="214"/>
    </location>
</feature>
<dbReference type="InterPro" id="IPR001750">
    <property type="entry name" value="ND/Mrp_TM"/>
</dbReference>
<feature type="transmembrane region" description="Helical" evidence="18">
    <location>
        <begin position="12"/>
        <end position="40"/>
    </location>
</feature>
<evidence type="ECO:0000256" key="3">
    <source>
        <dbReference type="ARBA" id="ARBA00012944"/>
    </source>
</evidence>
<keyword evidence="11 18" id="KW-1133">Transmembrane helix</keyword>
<dbReference type="AlphaFoldDB" id="A0A7D7ACQ8"/>
<evidence type="ECO:0000256" key="9">
    <source>
        <dbReference type="ARBA" id="ARBA00022967"/>
    </source>
</evidence>
<comment type="subcellular location">
    <subcellularLocation>
        <location evidence="1">Mitochondrion inner membrane</location>
        <topology evidence="1">Multi-pass membrane protein</topology>
    </subcellularLocation>
</comment>
<sequence>MYMYLMSTTSLILFGQFFSLTTSSWVMSWLGMEMSLLGLLPLMLEKFKVKLLASEVTMKYFIIQSLSSMWLMLGGFFLWEMNNYEDLFFWLFIGGVVLKLGLFPGHFWVVQVINGLKIIPLFYVLTLVKVAPLFLISNILSNMSGYSSNLMYMLGTSSIMVGSLIGFIQSTLRGVIGGSSIAHNGWMIISMQFSVLTLYYVAYLLSFLVFVWSFMSSEKMSVVLPILSFSGLPPFLLFAPKMLIFYGMMISNMYIMLMTIIFFSVVSLFIYLKISFSYYLVKQIHIPNI</sequence>
<keyword evidence="12" id="KW-0520">NAD</keyword>
<geneLocation type="mitochondrion" evidence="20"/>
<dbReference type="InterPro" id="IPR050175">
    <property type="entry name" value="Complex_I_Subunit_2"/>
</dbReference>
<keyword evidence="9" id="KW-1278">Translocase</keyword>
<feature type="transmembrane region" description="Helical" evidence="18">
    <location>
        <begin position="220"/>
        <end position="239"/>
    </location>
</feature>
<protein>
    <recommendedName>
        <fullName evidence="4">NADH-ubiquinone oxidoreductase chain 2</fullName>
        <ecNumber evidence="3">7.1.1.2</ecNumber>
    </recommendedName>
    <alternativeName>
        <fullName evidence="16">NADH dehydrogenase subunit 2</fullName>
    </alternativeName>
</protein>
<evidence type="ECO:0000313" key="20">
    <source>
        <dbReference type="EMBL" id="QLY89561.1"/>
    </source>
</evidence>
<feature type="transmembrane region" description="Helical" evidence="18">
    <location>
        <begin position="152"/>
        <end position="172"/>
    </location>
</feature>
<evidence type="ECO:0000256" key="11">
    <source>
        <dbReference type="ARBA" id="ARBA00022989"/>
    </source>
</evidence>
<dbReference type="PANTHER" id="PTHR46552:SF1">
    <property type="entry name" value="NADH-UBIQUINONE OXIDOREDUCTASE CHAIN 2"/>
    <property type="match status" value="1"/>
</dbReference>
<evidence type="ECO:0000256" key="2">
    <source>
        <dbReference type="ARBA" id="ARBA00007012"/>
    </source>
</evidence>
<feature type="domain" description="NADH:quinone oxidoreductase/Mrp antiporter transmembrane" evidence="19">
    <location>
        <begin position="24"/>
        <end position="211"/>
    </location>
</feature>
<dbReference type="EMBL" id="MT483691">
    <property type="protein sequence ID" value="QLY89561.1"/>
    <property type="molecule type" value="Genomic_DNA"/>
</dbReference>
<keyword evidence="8" id="KW-0999">Mitochondrion inner membrane</keyword>
<evidence type="ECO:0000256" key="5">
    <source>
        <dbReference type="ARBA" id="ARBA00022448"/>
    </source>
</evidence>
<feature type="transmembrane region" description="Helical" evidence="18">
    <location>
        <begin position="121"/>
        <end position="140"/>
    </location>
</feature>
<evidence type="ECO:0000256" key="1">
    <source>
        <dbReference type="ARBA" id="ARBA00004448"/>
    </source>
</evidence>
<gene>
    <name evidence="20" type="primary">ND2</name>
</gene>
<keyword evidence="15 18" id="KW-0472">Membrane</keyword>
<feature type="transmembrane region" description="Helical" evidence="18">
    <location>
        <begin position="87"/>
        <end position="109"/>
    </location>
</feature>
<evidence type="ECO:0000259" key="19">
    <source>
        <dbReference type="Pfam" id="PF00361"/>
    </source>
</evidence>
<evidence type="ECO:0000256" key="4">
    <source>
        <dbReference type="ARBA" id="ARBA00021008"/>
    </source>
</evidence>
<accession>A0A7D7ACQ8</accession>
<evidence type="ECO:0000256" key="18">
    <source>
        <dbReference type="SAM" id="Phobius"/>
    </source>
</evidence>
<keyword evidence="5" id="KW-0813">Transport</keyword>
<evidence type="ECO:0000256" key="13">
    <source>
        <dbReference type="ARBA" id="ARBA00023075"/>
    </source>
</evidence>
<keyword evidence="13" id="KW-0830">Ubiquinone</keyword>
<evidence type="ECO:0000256" key="12">
    <source>
        <dbReference type="ARBA" id="ARBA00023027"/>
    </source>
</evidence>
<dbReference type="Pfam" id="PF00361">
    <property type="entry name" value="Proton_antipo_M"/>
    <property type="match status" value="1"/>
</dbReference>